<sequence>MTWKILTTKRYEEWFDEQHNDLQEKMLAVMGHLRFWGPYLPRPYADTVNGSRFANMKELRVQHQGKPVRAFYIFDYRRNAVLLCAGDKSKTKRFYESMIAIADKEFIAWLKSQEK</sequence>
<evidence type="ECO:0000313" key="1">
    <source>
        <dbReference type="EMBL" id="OAT31411.1"/>
    </source>
</evidence>
<comment type="caution">
    <text evidence="1">The sequence shown here is derived from an EMBL/GenBank/DDBJ whole genome shotgun (WGS) entry which is preliminary data.</text>
</comment>
<evidence type="ECO:0000313" key="2">
    <source>
        <dbReference type="Proteomes" id="UP000078410"/>
    </source>
</evidence>
<dbReference type="Pfam" id="PF05973">
    <property type="entry name" value="Gp49"/>
    <property type="match status" value="1"/>
</dbReference>
<dbReference type="Proteomes" id="UP000078410">
    <property type="component" value="Unassembled WGS sequence"/>
</dbReference>
<reference evidence="1 2" key="1">
    <citation type="submission" date="2016-04" db="EMBL/GenBank/DDBJ databases">
        <title>ATOL: Assembling a taxonomically balanced genome-scale reconstruction of the evolutionary history of the Enterobacteriaceae.</title>
        <authorList>
            <person name="Plunkett G.III."/>
            <person name="Neeno-Eckwall E.C."/>
            <person name="Glasner J.D."/>
            <person name="Perna N.T."/>
        </authorList>
    </citation>
    <scope>NUCLEOTIDE SEQUENCE [LARGE SCALE GENOMIC DNA]</scope>
    <source>
        <strain evidence="1 2">ATCC 51605</strain>
    </source>
</reference>
<accession>A0A1B7IP04</accession>
<name>A0A1B7IP04_9ENTR</name>
<dbReference type="PATRIC" id="fig|1354251.4.peg.2415"/>
<organism evidence="1 2">
    <name type="scientific">Buttiauxella brennerae ATCC 51605</name>
    <dbReference type="NCBI Taxonomy" id="1354251"/>
    <lineage>
        <taxon>Bacteria</taxon>
        <taxon>Pseudomonadati</taxon>
        <taxon>Pseudomonadota</taxon>
        <taxon>Gammaproteobacteria</taxon>
        <taxon>Enterobacterales</taxon>
        <taxon>Enterobacteriaceae</taxon>
        <taxon>Buttiauxella</taxon>
    </lineage>
</organism>
<dbReference type="InterPro" id="IPR009241">
    <property type="entry name" value="HigB-like"/>
</dbReference>
<dbReference type="OrthoDB" id="330810at2"/>
<gene>
    <name evidence="1" type="ORF">M975_2336</name>
</gene>
<protein>
    <recommendedName>
        <fullName evidence="3">Type II toxin-antitoxin system RelE/ParE family toxin</fullName>
    </recommendedName>
</protein>
<dbReference type="RefSeq" id="WP_064559526.1">
    <property type="nucleotide sequence ID" value="NZ_LXER01000019.1"/>
</dbReference>
<keyword evidence="2" id="KW-1185">Reference proteome</keyword>
<dbReference type="AlphaFoldDB" id="A0A1B7IP04"/>
<dbReference type="EMBL" id="LXER01000019">
    <property type="protein sequence ID" value="OAT31411.1"/>
    <property type="molecule type" value="Genomic_DNA"/>
</dbReference>
<proteinExistence type="predicted"/>
<evidence type="ECO:0008006" key="3">
    <source>
        <dbReference type="Google" id="ProtNLM"/>
    </source>
</evidence>